<evidence type="ECO:0000259" key="10">
    <source>
        <dbReference type="PROSITE" id="PS51755"/>
    </source>
</evidence>
<evidence type="ECO:0000256" key="1">
    <source>
        <dbReference type="ARBA" id="ARBA00022553"/>
    </source>
</evidence>
<dbReference type="GO" id="GO:0005829">
    <property type="term" value="C:cytosol"/>
    <property type="evidence" value="ECO:0007669"/>
    <property type="project" value="TreeGrafter"/>
</dbReference>
<dbReference type="STRING" id="908337.HMPREF9257_0187"/>
<accession>E4KMX4</accession>
<dbReference type="SMART" id="SM00448">
    <property type="entry name" value="REC"/>
    <property type="match status" value="1"/>
</dbReference>
<name>E4KMX4_9LACT</name>
<dbReference type="GO" id="GO:0032993">
    <property type="term" value="C:protein-DNA complex"/>
    <property type="evidence" value="ECO:0007669"/>
    <property type="project" value="TreeGrafter"/>
</dbReference>
<evidence type="ECO:0000256" key="4">
    <source>
        <dbReference type="ARBA" id="ARBA00023125"/>
    </source>
</evidence>
<dbReference type="Pfam" id="PF00486">
    <property type="entry name" value="Trans_reg_C"/>
    <property type="match status" value="1"/>
</dbReference>
<feature type="domain" description="Response regulatory" evidence="9">
    <location>
        <begin position="3"/>
        <end position="117"/>
    </location>
</feature>
<feature type="modified residue" description="4-aspartylphosphate" evidence="7">
    <location>
        <position position="52"/>
    </location>
</feature>
<gene>
    <name evidence="11" type="primary">phoP_2</name>
    <name evidence="11" type="ORF">HMPREF9257_0187</name>
</gene>
<dbReference type="Gene3D" id="3.40.50.2300">
    <property type="match status" value="1"/>
</dbReference>
<dbReference type="InterPro" id="IPR016032">
    <property type="entry name" value="Sig_transdc_resp-reg_C-effctor"/>
</dbReference>
<keyword evidence="4 8" id="KW-0238">DNA-binding</keyword>
<dbReference type="CDD" id="cd00383">
    <property type="entry name" value="trans_reg_C"/>
    <property type="match status" value="1"/>
</dbReference>
<keyword evidence="12" id="KW-1185">Reference proteome</keyword>
<dbReference type="Gene3D" id="1.10.10.10">
    <property type="entry name" value="Winged helix-like DNA-binding domain superfamily/Winged helix DNA-binding domain"/>
    <property type="match status" value="1"/>
</dbReference>
<dbReference type="InterPro" id="IPR036388">
    <property type="entry name" value="WH-like_DNA-bd_sf"/>
</dbReference>
<dbReference type="InterPro" id="IPR001867">
    <property type="entry name" value="OmpR/PhoB-type_DNA-bd"/>
</dbReference>
<organism evidence="11 12">
    <name type="scientific">Eremococcus coleocola ACS-139-V-Col8</name>
    <dbReference type="NCBI Taxonomy" id="908337"/>
    <lineage>
        <taxon>Bacteria</taxon>
        <taxon>Bacillati</taxon>
        <taxon>Bacillota</taxon>
        <taxon>Bacilli</taxon>
        <taxon>Lactobacillales</taxon>
        <taxon>Aerococcaceae</taxon>
        <taxon>Eremococcus</taxon>
    </lineage>
</organism>
<dbReference type="AlphaFoldDB" id="E4KMX4"/>
<evidence type="ECO:0000256" key="3">
    <source>
        <dbReference type="ARBA" id="ARBA00023015"/>
    </source>
</evidence>
<dbReference type="Proteomes" id="UP000005990">
    <property type="component" value="Unassembled WGS sequence"/>
</dbReference>
<comment type="caution">
    <text evidence="11">The sequence shown here is derived from an EMBL/GenBank/DDBJ whole genome shotgun (WGS) entry which is preliminary data.</text>
</comment>
<dbReference type="InterPro" id="IPR001789">
    <property type="entry name" value="Sig_transdc_resp-reg_receiver"/>
</dbReference>
<dbReference type="PANTHER" id="PTHR48111:SF73">
    <property type="entry name" value="ALKALINE PHOSPHATASE SYNTHESIS TRANSCRIPTIONAL REGULATORY PROTEIN PHOP"/>
    <property type="match status" value="1"/>
</dbReference>
<reference evidence="11 12" key="1">
    <citation type="submission" date="2010-10" db="EMBL/GenBank/DDBJ databases">
        <authorList>
            <person name="Durkin A.S."/>
            <person name="Madupu R."/>
            <person name="Torralba M."/>
            <person name="Gillis M."/>
            <person name="Methe B."/>
            <person name="Sutton G."/>
            <person name="Nelson K.E."/>
        </authorList>
    </citation>
    <scope>NUCLEOTIDE SEQUENCE [LARGE SCALE GENOMIC DNA]</scope>
    <source>
        <strain evidence="11 12">ACS-139-V-Col8</strain>
    </source>
</reference>
<dbReference type="GO" id="GO:0006355">
    <property type="term" value="P:regulation of DNA-templated transcription"/>
    <property type="evidence" value="ECO:0007669"/>
    <property type="project" value="InterPro"/>
</dbReference>
<dbReference type="PROSITE" id="PS50110">
    <property type="entry name" value="RESPONSE_REGULATORY"/>
    <property type="match status" value="1"/>
</dbReference>
<dbReference type="InterPro" id="IPR011006">
    <property type="entry name" value="CheY-like_superfamily"/>
</dbReference>
<evidence type="ECO:0000259" key="9">
    <source>
        <dbReference type="PROSITE" id="PS50110"/>
    </source>
</evidence>
<protein>
    <submittedName>
        <fullName evidence="11">Response regulator receiver domain protein</fullName>
    </submittedName>
</protein>
<keyword evidence="1 7" id="KW-0597">Phosphoprotein</keyword>
<keyword evidence="5" id="KW-0010">Activator</keyword>
<evidence type="ECO:0000313" key="12">
    <source>
        <dbReference type="Proteomes" id="UP000005990"/>
    </source>
</evidence>
<evidence type="ECO:0000256" key="8">
    <source>
        <dbReference type="PROSITE-ProRule" id="PRU01091"/>
    </source>
</evidence>
<proteinExistence type="predicted"/>
<dbReference type="PANTHER" id="PTHR48111">
    <property type="entry name" value="REGULATOR OF RPOS"/>
    <property type="match status" value="1"/>
</dbReference>
<dbReference type="Pfam" id="PF00072">
    <property type="entry name" value="Response_reg"/>
    <property type="match status" value="1"/>
</dbReference>
<evidence type="ECO:0000313" key="11">
    <source>
        <dbReference type="EMBL" id="EFR31656.1"/>
    </source>
</evidence>
<dbReference type="Gene3D" id="6.10.250.690">
    <property type="match status" value="1"/>
</dbReference>
<keyword evidence="6" id="KW-0804">Transcription</keyword>
<keyword evidence="3" id="KW-0805">Transcription regulation</keyword>
<feature type="DNA-binding region" description="OmpR/PhoB-type" evidence="8">
    <location>
        <begin position="172"/>
        <end position="271"/>
    </location>
</feature>
<evidence type="ECO:0000256" key="2">
    <source>
        <dbReference type="ARBA" id="ARBA00023012"/>
    </source>
</evidence>
<feature type="domain" description="OmpR/PhoB-type" evidence="10">
    <location>
        <begin position="172"/>
        <end position="271"/>
    </location>
</feature>
<dbReference type="EMBL" id="AENN01000006">
    <property type="protein sequence ID" value="EFR31656.1"/>
    <property type="molecule type" value="Genomic_DNA"/>
</dbReference>
<dbReference type="InterPro" id="IPR039420">
    <property type="entry name" value="WalR-like"/>
</dbReference>
<dbReference type="eggNOG" id="COG0745">
    <property type="taxonomic scope" value="Bacteria"/>
</dbReference>
<dbReference type="RefSeq" id="WP_006417788.1">
    <property type="nucleotide sequence ID" value="NZ_AENN01000006.1"/>
</dbReference>
<dbReference type="SUPFAM" id="SSF52172">
    <property type="entry name" value="CheY-like"/>
    <property type="match status" value="1"/>
</dbReference>
<dbReference type="OrthoDB" id="9790442at2"/>
<dbReference type="FunFam" id="3.40.50.2300:FF:000001">
    <property type="entry name" value="DNA-binding response regulator PhoB"/>
    <property type="match status" value="1"/>
</dbReference>
<sequence length="273" mass="31809">MEHILIVDDEPSILTLLAYNLQQAGYQVDQADDGLLAYEMIEQNKYDFIILDVMLPGMDGMDICRKVRKKGSQVPILMLTAKDEEYDKVVGLELGADDYMTKPFSPREVLARIKAILRRTGSQNDLNIVDLDEEETMEVRDNDNFGLELDQIRHNYENTLAKGAESPVTQESRLIKVGELEIYPEHYEVRVNHKKVDITPKEFELLVYMVTRRGRILSREQLLNSIWDFDYVGETRIVDVHISHLREKIEDNNRHPKYIQTMRGFGYKFEVPE</sequence>
<evidence type="ECO:0000256" key="6">
    <source>
        <dbReference type="ARBA" id="ARBA00023163"/>
    </source>
</evidence>
<evidence type="ECO:0000256" key="5">
    <source>
        <dbReference type="ARBA" id="ARBA00023159"/>
    </source>
</evidence>
<dbReference type="SMART" id="SM00862">
    <property type="entry name" value="Trans_reg_C"/>
    <property type="match status" value="1"/>
</dbReference>
<keyword evidence="2" id="KW-0902">Two-component regulatory system</keyword>
<evidence type="ECO:0000256" key="7">
    <source>
        <dbReference type="PROSITE-ProRule" id="PRU00169"/>
    </source>
</evidence>
<dbReference type="SUPFAM" id="SSF46894">
    <property type="entry name" value="C-terminal effector domain of the bipartite response regulators"/>
    <property type="match status" value="1"/>
</dbReference>
<dbReference type="PROSITE" id="PS51755">
    <property type="entry name" value="OMPR_PHOB"/>
    <property type="match status" value="1"/>
</dbReference>
<dbReference type="GO" id="GO:0000976">
    <property type="term" value="F:transcription cis-regulatory region binding"/>
    <property type="evidence" value="ECO:0007669"/>
    <property type="project" value="TreeGrafter"/>
</dbReference>
<dbReference type="FunFam" id="1.10.10.10:FF:000018">
    <property type="entry name" value="DNA-binding response regulator ResD"/>
    <property type="match status" value="1"/>
</dbReference>
<dbReference type="GO" id="GO:0000156">
    <property type="term" value="F:phosphorelay response regulator activity"/>
    <property type="evidence" value="ECO:0007669"/>
    <property type="project" value="TreeGrafter"/>
</dbReference>